<keyword evidence="15" id="KW-1185">Reference proteome</keyword>
<dbReference type="InterPro" id="IPR019786">
    <property type="entry name" value="Zinc_finger_PHD-type_CS"/>
</dbReference>
<organism evidence="14 15">
    <name type="scientific">Lottia gigantea</name>
    <name type="common">Giant owl limpet</name>
    <dbReference type="NCBI Taxonomy" id="225164"/>
    <lineage>
        <taxon>Eukaryota</taxon>
        <taxon>Metazoa</taxon>
        <taxon>Spiralia</taxon>
        <taxon>Lophotrochozoa</taxon>
        <taxon>Mollusca</taxon>
        <taxon>Gastropoda</taxon>
        <taxon>Patellogastropoda</taxon>
        <taxon>Lottioidea</taxon>
        <taxon>Lottiidae</taxon>
        <taxon>Lottia</taxon>
    </lineage>
</organism>
<dbReference type="OMA" id="KCAAVCH"/>
<dbReference type="PROSITE" id="PS51061">
    <property type="entry name" value="R3H"/>
    <property type="match status" value="1"/>
</dbReference>
<evidence type="ECO:0000259" key="13">
    <source>
        <dbReference type="PROSITE" id="PS51061"/>
    </source>
</evidence>
<dbReference type="InterPro" id="IPR001841">
    <property type="entry name" value="Znf_RING"/>
</dbReference>
<evidence type="ECO:0000256" key="2">
    <source>
        <dbReference type="ARBA" id="ARBA00007269"/>
    </source>
</evidence>
<comment type="subcellular location">
    <subcellularLocation>
        <location evidence="1">Nucleus</location>
    </subcellularLocation>
</comment>
<gene>
    <name evidence="14" type="ORF">LOTGIDRAFT_129545</name>
</gene>
<dbReference type="GO" id="GO:0000122">
    <property type="term" value="P:negative regulation of transcription by RNA polymerase II"/>
    <property type="evidence" value="ECO:0007669"/>
    <property type="project" value="TreeGrafter"/>
</dbReference>
<keyword evidence="5 10" id="KW-0863">Zinc-finger</keyword>
<keyword evidence="7" id="KW-0805">Transcription regulation</keyword>
<dbReference type="SUPFAM" id="SSF82708">
    <property type="entry name" value="R3H domain"/>
    <property type="match status" value="1"/>
</dbReference>
<dbReference type="SMART" id="SM00438">
    <property type="entry name" value="ZnF_NFX"/>
    <property type="match status" value="9"/>
</dbReference>
<dbReference type="PROSITE" id="PS50016">
    <property type="entry name" value="ZF_PHD_2"/>
    <property type="match status" value="1"/>
</dbReference>
<dbReference type="InterPro" id="IPR000967">
    <property type="entry name" value="Znf_NFX1"/>
</dbReference>
<dbReference type="PROSITE" id="PS01359">
    <property type="entry name" value="ZF_PHD_1"/>
    <property type="match status" value="1"/>
</dbReference>
<dbReference type="CDD" id="cd16696">
    <property type="entry name" value="RING-CH-C4HC3_NFX1"/>
    <property type="match status" value="1"/>
</dbReference>
<comment type="similarity">
    <text evidence="2">Belongs to the NFX1 family.</text>
</comment>
<dbReference type="PANTHER" id="PTHR12360">
    <property type="entry name" value="NUCLEAR TRANSCRIPTION FACTOR, X-BOX BINDING 1 NFX1"/>
    <property type="match status" value="1"/>
</dbReference>
<dbReference type="SMART" id="SM00393">
    <property type="entry name" value="R3H"/>
    <property type="match status" value="1"/>
</dbReference>
<dbReference type="PROSITE" id="PS50089">
    <property type="entry name" value="ZF_RING_2"/>
    <property type="match status" value="1"/>
</dbReference>
<dbReference type="GO" id="GO:0005634">
    <property type="term" value="C:nucleus"/>
    <property type="evidence" value="ECO:0007669"/>
    <property type="project" value="UniProtKB-SubCell"/>
</dbReference>
<dbReference type="Pfam" id="PF01424">
    <property type="entry name" value="R3H"/>
    <property type="match status" value="1"/>
</dbReference>
<keyword evidence="9" id="KW-0539">Nucleus</keyword>
<dbReference type="Pfam" id="PF01422">
    <property type="entry name" value="zf-NF-X1"/>
    <property type="match status" value="7"/>
</dbReference>
<name>V3ZPJ0_LOTGI</name>
<dbReference type="InterPro" id="IPR019787">
    <property type="entry name" value="Znf_PHD-finger"/>
</dbReference>
<evidence type="ECO:0000313" key="15">
    <source>
        <dbReference type="Proteomes" id="UP000030746"/>
    </source>
</evidence>
<dbReference type="RefSeq" id="XP_009063034.1">
    <property type="nucleotide sequence ID" value="XM_009064786.1"/>
</dbReference>
<evidence type="ECO:0000256" key="1">
    <source>
        <dbReference type="ARBA" id="ARBA00004123"/>
    </source>
</evidence>
<feature type="domain" description="RING-type" evidence="12">
    <location>
        <begin position="12"/>
        <end position="62"/>
    </location>
</feature>
<evidence type="ECO:0000259" key="11">
    <source>
        <dbReference type="PROSITE" id="PS50016"/>
    </source>
</evidence>
<evidence type="ECO:0000256" key="7">
    <source>
        <dbReference type="ARBA" id="ARBA00023015"/>
    </source>
</evidence>
<evidence type="ECO:0008006" key="16">
    <source>
        <dbReference type="Google" id="ProtNLM"/>
    </source>
</evidence>
<keyword evidence="4" id="KW-0677">Repeat</keyword>
<evidence type="ECO:0000313" key="14">
    <source>
        <dbReference type="EMBL" id="ESO86262.1"/>
    </source>
</evidence>
<dbReference type="GO" id="GO:0000977">
    <property type="term" value="F:RNA polymerase II transcription regulatory region sequence-specific DNA binding"/>
    <property type="evidence" value="ECO:0007669"/>
    <property type="project" value="TreeGrafter"/>
</dbReference>
<evidence type="ECO:0000256" key="4">
    <source>
        <dbReference type="ARBA" id="ARBA00022737"/>
    </source>
</evidence>
<keyword evidence="6" id="KW-0862">Zinc</keyword>
<dbReference type="STRING" id="225164.V3ZPJ0"/>
<dbReference type="InterPro" id="IPR001374">
    <property type="entry name" value="R3H_dom"/>
</dbReference>
<dbReference type="CTD" id="20232967"/>
<dbReference type="PANTHER" id="PTHR12360:SF12">
    <property type="entry name" value="TRANSCRIPTIONAL REPRESSOR NF-X1"/>
    <property type="match status" value="1"/>
</dbReference>
<dbReference type="GeneID" id="20232967"/>
<dbReference type="CDD" id="cd02643">
    <property type="entry name" value="R3H_NF-X1"/>
    <property type="match status" value="1"/>
</dbReference>
<dbReference type="Proteomes" id="UP000030746">
    <property type="component" value="Unassembled WGS sequence"/>
</dbReference>
<sequence length="692" mass="77559">MIEQLTKGRYECMVCCENMRPDTAVWNCSSCYHLFHLFCIKKWARSSTALVEGEGWRCPACQNITEKVPNSYKCFCGKIRDPVYNRYETPHSCGDVCNRNRKGDCQHPCTLLCHPGACPPCSATVTKSCDCGQIKQTVRCGLNIGLKCDHECGKMLNCGKHTCLVICHSGACQTCTQSFKQECYGKHSSREVLCGSSEDQEISYSCSHPCNRILECGNHRCELECHPGDCPPCPLLPDQIKHCPCGRTLITDLTDEKRTSCLAPLPTCDKICKKQLKCGTQDRKHVCKKVCHEGDCPPCEGYSKLKCVCKNIEKSIPCAKAITYNESNPFLCDKKCTKKRHCGKHKCGEVCCKKEEHICETRCNRKLTCGRHKCGQMCHPGNCLPCLEASFDELSCHCGAAVIFPPVACGTRPPECHQVCQKQHDCEHTVRHNCHSEETCPPCTALTEKRCVGGHEIRKNIPCHIKDIMCGYPCGRTLPCGKHKCKQTCHKGDCLPEGEACTQPCDIKREECGHPCGAPCHPDSPCPPVACKTEISVKCACGNKQSKVLCQLGGEDNTDNYQKLNRCLYVCRFIFRLECDAECAKLERNRRMALALEIENPDLTSKLNTTSYPDLLKDFARKNPEKANQIEKALYDLVLNAKQSKYPSRSHSFPSMNRENRQFVHELAEFYGCETQSYDNEPKKNVVATAYK</sequence>
<evidence type="ECO:0000256" key="8">
    <source>
        <dbReference type="ARBA" id="ARBA00023163"/>
    </source>
</evidence>
<feature type="domain" description="R3H" evidence="13">
    <location>
        <begin position="624"/>
        <end position="692"/>
    </location>
</feature>
<dbReference type="OrthoDB" id="6512771at2759"/>
<dbReference type="SUPFAM" id="SSF57850">
    <property type="entry name" value="RING/U-box"/>
    <property type="match status" value="1"/>
</dbReference>
<evidence type="ECO:0000256" key="9">
    <source>
        <dbReference type="ARBA" id="ARBA00023242"/>
    </source>
</evidence>
<evidence type="ECO:0000256" key="3">
    <source>
        <dbReference type="ARBA" id="ARBA00022723"/>
    </source>
</evidence>
<evidence type="ECO:0000256" key="10">
    <source>
        <dbReference type="PROSITE-ProRule" id="PRU00175"/>
    </source>
</evidence>
<dbReference type="GO" id="GO:0008270">
    <property type="term" value="F:zinc ion binding"/>
    <property type="evidence" value="ECO:0007669"/>
    <property type="project" value="UniProtKB-KW"/>
</dbReference>
<evidence type="ECO:0000256" key="5">
    <source>
        <dbReference type="ARBA" id="ARBA00022771"/>
    </source>
</evidence>
<reference evidence="14 15" key="1">
    <citation type="journal article" date="2013" name="Nature">
        <title>Insights into bilaterian evolution from three spiralian genomes.</title>
        <authorList>
            <person name="Simakov O."/>
            <person name="Marletaz F."/>
            <person name="Cho S.J."/>
            <person name="Edsinger-Gonzales E."/>
            <person name="Havlak P."/>
            <person name="Hellsten U."/>
            <person name="Kuo D.H."/>
            <person name="Larsson T."/>
            <person name="Lv J."/>
            <person name="Arendt D."/>
            <person name="Savage R."/>
            <person name="Osoegawa K."/>
            <person name="de Jong P."/>
            <person name="Grimwood J."/>
            <person name="Chapman J.A."/>
            <person name="Shapiro H."/>
            <person name="Aerts A."/>
            <person name="Otillar R.P."/>
            <person name="Terry A.Y."/>
            <person name="Boore J.L."/>
            <person name="Grigoriev I.V."/>
            <person name="Lindberg D.R."/>
            <person name="Seaver E.C."/>
            <person name="Weisblat D.A."/>
            <person name="Putnam N.H."/>
            <person name="Rokhsar D.S."/>
        </authorList>
    </citation>
    <scope>NUCLEOTIDE SEQUENCE [LARGE SCALE GENOMIC DNA]</scope>
</reference>
<dbReference type="KEGG" id="lgi:LOTGIDRAFT_129545"/>
<protein>
    <recommendedName>
        <fullName evidence="16">Transcriptional repressor NF-X1</fullName>
    </recommendedName>
</protein>
<dbReference type="CDD" id="cd06008">
    <property type="entry name" value="NF-X1-zinc-finger"/>
    <property type="match status" value="6"/>
</dbReference>
<dbReference type="InterPro" id="IPR034078">
    <property type="entry name" value="NFX1_fam"/>
</dbReference>
<dbReference type="SMART" id="SM00184">
    <property type="entry name" value="RING"/>
    <property type="match status" value="1"/>
</dbReference>
<dbReference type="Gene3D" id="3.30.1370.50">
    <property type="entry name" value="R3H-like domain"/>
    <property type="match status" value="1"/>
</dbReference>
<proteinExistence type="inferred from homology"/>
<accession>V3ZPJ0</accession>
<dbReference type="GO" id="GO:0000981">
    <property type="term" value="F:DNA-binding transcription factor activity, RNA polymerase II-specific"/>
    <property type="evidence" value="ECO:0007669"/>
    <property type="project" value="TreeGrafter"/>
</dbReference>
<dbReference type="InterPro" id="IPR036867">
    <property type="entry name" value="R3H_dom_sf"/>
</dbReference>
<feature type="domain" description="PHD-type" evidence="11">
    <location>
        <begin position="9"/>
        <end position="64"/>
    </location>
</feature>
<dbReference type="EMBL" id="KB203115">
    <property type="protein sequence ID" value="ESO86262.1"/>
    <property type="molecule type" value="Genomic_DNA"/>
</dbReference>
<keyword evidence="3" id="KW-0479">Metal-binding</keyword>
<evidence type="ECO:0000259" key="12">
    <source>
        <dbReference type="PROSITE" id="PS50089"/>
    </source>
</evidence>
<dbReference type="InterPro" id="IPR034076">
    <property type="entry name" value="R3H_NF-X1"/>
</dbReference>
<dbReference type="AlphaFoldDB" id="V3ZPJ0"/>
<dbReference type="HOGENOM" id="CLU_005714_1_1_1"/>
<keyword evidence="8" id="KW-0804">Transcription</keyword>
<evidence type="ECO:0000256" key="6">
    <source>
        <dbReference type="ARBA" id="ARBA00022833"/>
    </source>
</evidence>